<accession>A0A164Z1K0</accession>
<name>A0A164Z1K0_9AGAM</name>
<sequence>MVRVSLRALRWSTDARGLQSEVSQSASTGYLGRGRADSILQKMPFASPGIKEVRLGCASHGATSAALIPKLYAFRFVNPRLLRRRSDRYALAYELEAKDRSFSRERDTTIYVVILQLFQDESCLKNHESILTLLETNTRNMRSSDLNHPVQKVSELYINRFVLQW</sequence>
<reference evidence="1 2" key="1">
    <citation type="journal article" date="2016" name="Mol. Biol. Evol.">
        <title>Comparative Genomics of Early-Diverging Mushroom-Forming Fungi Provides Insights into the Origins of Lignocellulose Decay Capabilities.</title>
        <authorList>
            <person name="Nagy L.G."/>
            <person name="Riley R."/>
            <person name="Tritt A."/>
            <person name="Adam C."/>
            <person name="Daum C."/>
            <person name="Floudas D."/>
            <person name="Sun H."/>
            <person name="Yadav J.S."/>
            <person name="Pangilinan J."/>
            <person name="Larsson K.H."/>
            <person name="Matsuura K."/>
            <person name="Barry K."/>
            <person name="Labutti K."/>
            <person name="Kuo R."/>
            <person name="Ohm R.A."/>
            <person name="Bhattacharya S.S."/>
            <person name="Shirouzu T."/>
            <person name="Yoshinaga Y."/>
            <person name="Martin F.M."/>
            <person name="Grigoriev I.V."/>
            <person name="Hibbett D.S."/>
        </authorList>
    </citation>
    <scope>NUCLEOTIDE SEQUENCE [LARGE SCALE GENOMIC DNA]</scope>
    <source>
        <strain evidence="1 2">HHB9708</strain>
    </source>
</reference>
<proteinExistence type="predicted"/>
<evidence type="ECO:0000313" key="2">
    <source>
        <dbReference type="Proteomes" id="UP000076722"/>
    </source>
</evidence>
<evidence type="ECO:0000313" key="1">
    <source>
        <dbReference type="EMBL" id="KZS97444.1"/>
    </source>
</evidence>
<organism evidence="1 2">
    <name type="scientific">Sistotremastrum niveocremeum HHB9708</name>
    <dbReference type="NCBI Taxonomy" id="1314777"/>
    <lineage>
        <taxon>Eukaryota</taxon>
        <taxon>Fungi</taxon>
        <taxon>Dikarya</taxon>
        <taxon>Basidiomycota</taxon>
        <taxon>Agaricomycotina</taxon>
        <taxon>Agaricomycetes</taxon>
        <taxon>Sistotremastrales</taxon>
        <taxon>Sistotremastraceae</taxon>
        <taxon>Sertulicium</taxon>
        <taxon>Sertulicium niveocremeum</taxon>
    </lineage>
</organism>
<keyword evidence="2" id="KW-1185">Reference proteome</keyword>
<protein>
    <submittedName>
        <fullName evidence="1">Uncharacterized protein</fullName>
    </submittedName>
</protein>
<dbReference type="AlphaFoldDB" id="A0A164Z1K0"/>
<dbReference type="Proteomes" id="UP000076722">
    <property type="component" value="Unassembled WGS sequence"/>
</dbReference>
<gene>
    <name evidence="1" type="ORF">SISNIDRAFT_251978</name>
</gene>
<dbReference type="EMBL" id="KV419397">
    <property type="protein sequence ID" value="KZS97444.1"/>
    <property type="molecule type" value="Genomic_DNA"/>
</dbReference>